<evidence type="ECO:0000313" key="2">
    <source>
        <dbReference type="EMBL" id="SES26643.1"/>
    </source>
</evidence>
<reference evidence="3" key="1">
    <citation type="submission" date="2016-10" db="EMBL/GenBank/DDBJ databases">
        <authorList>
            <person name="de Groot N.N."/>
        </authorList>
    </citation>
    <scope>NUCLEOTIDE SEQUENCE [LARGE SCALE GENOMIC DNA]</scope>
    <source>
        <strain evidence="3">10nlg</strain>
    </source>
</reference>
<sequence length="56" mass="6066">MSMTRWIGVAIVITLMLLHYTETLVIPGWLLLGGATAAVAILISIQLYNEKKGGHS</sequence>
<feature type="transmembrane region" description="Helical" evidence="1">
    <location>
        <begin position="33"/>
        <end position="49"/>
    </location>
</feature>
<keyword evidence="1" id="KW-1133">Transmembrane helix</keyword>
<protein>
    <submittedName>
        <fullName evidence="2">Uncharacterized protein</fullName>
    </submittedName>
</protein>
<keyword evidence="1" id="KW-0812">Transmembrane</keyword>
<evidence type="ECO:0000313" key="3">
    <source>
        <dbReference type="Proteomes" id="UP000199318"/>
    </source>
</evidence>
<organism evidence="2 3">
    <name type="scientific">Salisediminibacterium halotolerans</name>
    <dbReference type="NCBI Taxonomy" id="517425"/>
    <lineage>
        <taxon>Bacteria</taxon>
        <taxon>Bacillati</taxon>
        <taxon>Bacillota</taxon>
        <taxon>Bacilli</taxon>
        <taxon>Bacillales</taxon>
        <taxon>Bacillaceae</taxon>
        <taxon>Salisediminibacterium</taxon>
    </lineage>
</organism>
<evidence type="ECO:0000256" key="1">
    <source>
        <dbReference type="SAM" id="Phobius"/>
    </source>
</evidence>
<dbReference type="EMBL" id="FOGV01000025">
    <property type="protein sequence ID" value="SES26643.1"/>
    <property type="molecule type" value="Genomic_DNA"/>
</dbReference>
<dbReference type="RefSeq" id="WP_177169738.1">
    <property type="nucleotide sequence ID" value="NZ_FOGV01000025.1"/>
</dbReference>
<keyword evidence="3" id="KW-1185">Reference proteome</keyword>
<proteinExistence type="predicted"/>
<dbReference type="AlphaFoldDB" id="A0A1H9VZD5"/>
<keyword evidence="1" id="KW-0472">Membrane</keyword>
<comment type="caution">
    <text evidence="2">The sequence shown here is derived from an EMBL/GenBank/DDBJ whole genome shotgun (WGS) entry which is preliminary data.</text>
</comment>
<dbReference type="Proteomes" id="UP000199318">
    <property type="component" value="Unassembled WGS sequence"/>
</dbReference>
<accession>A0A1H9VZD5</accession>
<name>A0A1H9VZD5_9BACI</name>
<gene>
    <name evidence="2" type="ORF">SAMN05444126_12522</name>
</gene>